<evidence type="ECO:0000313" key="4">
    <source>
        <dbReference type="EMBL" id="CAE0447405.1"/>
    </source>
</evidence>
<keyword evidence="2" id="KW-0175">Coiled coil</keyword>
<evidence type="ECO:0000256" key="3">
    <source>
        <dbReference type="SAM" id="MobiDB-lite"/>
    </source>
</evidence>
<feature type="compositionally biased region" description="Basic residues" evidence="3">
    <location>
        <begin position="17"/>
        <end position="27"/>
    </location>
</feature>
<dbReference type="PANTHER" id="PTHR16127:SF13">
    <property type="entry name" value="GH01188P"/>
    <property type="match status" value="1"/>
</dbReference>
<sequence>MEVCSNSNMNCNSNNGVRKHKQKKRGKGVASIPGPTRSNDELAQIIQSKLEKHKQKQKKKNHSNNAVLNQDQAKSLQKLLQDTNISDTDKTNKLREMYVVEARKANSLELDCKALEAKITKQEAEINKMQQRKDRLELLCRELQRQNKTVMEETKKITFEESNKRITLQNKFETSLEEVAQKLREQGEDRIKQMEENNSLRERLAEYVSKFDEYQGAIKKQMETKDLEIQLKEAKAEQRLEMMKQELEKFSKSISTSVELEKENTILRRNLEEYGEKFNEFHSTVTKTNELNQACKNELSKLMKKNNTLEKETKSLREKLVHVTLTGIEKDKAINTAETQVDNLKSLCRTLQNERDEKEKTIQKLLSNSSENIN</sequence>
<name>A0A7S3PQJ0_9STRA</name>
<feature type="compositionally biased region" description="Basic residues" evidence="3">
    <location>
        <begin position="51"/>
        <end position="62"/>
    </location>
</feature>
<dbReference type="AlphaFoldDB" id="A0A7S3PQJ0"/>
<evidence type="ECO:0000256" key="2">
    <source>
        <dbReference type="SAM" id="Coils"/>
    </source>
</evidence>
<proteinExistence type="inferred from homology"/>
<feature type="region of interest" description="Disordered" evidence="3">
    <location>
        <begin position="1"/>
        <end position="70"/>
    </location>
</feature>
<feature type="coiled-coil region" evidence="2">
    <location>
        <begin position="177"/>
        <end position="368"/>
    </location>
</feature>
<protein>
    <recommendedName>
        <fullName evidence="5">Alpha-taxilin</fullName>
    </recommendedName>
</protein>
<feature type="compositionally biased region" description="Low complexity" evidence="3">
    <location>
        <begin position="1"/>
        <end position="15"/>
    </location>
</feature>
<dbReference type="GO" id="GO:0019905">
    <property type="term" value="F:syntaxin binding"/>
    <property type="evidence" value="ECO:0007669"/>
    <property type="project" value="InterPro"/>
</dbReference>
<accession>A0A7S3PQJ0</accession>
<dbReference type="Pfam" id="PF09728">
    <property type="entry name" value="Taxilin"/>
    <property type="match status" value="1"/>
</dbReference>
<evidence type="ECO:0008006" key="5">
    <source>
        <dbReference type="Google" id="ProtNLM"/>
    </source>
</evidence>
<gene>
    <name evidence="4" type="ORF">ASTO00021_LOCUS17377</name>
</gene>
<organism evidence="4">
    <name type="scientific">Aplanochytrium stocchinoi</name>
    <dbReference type="NCBI Taxonomy" id="215587"/>
    <lineage>
        <taxon>Eukaryota</taxon>
        <taxon>Sar</taxon>
        <taxon>Stramenopiles</taxon>
        <taxon>Bigyra</taxon>
        <taxon>Labyrinthulomycetes</taxon>
        <taxon>Thraustochytrida</taxon>
        <taxon>Thraustochytriidae</taxon>
        <taxon>Aplanochytrium</taxon>
    </lineage>
</organism>
<comment type="similarity">
    <text evidence="1">Belongs to the taxilin family.</text>
</comment>
<dbReference type="InterPro" id="IPR026183">
    <property type="entry name" value="Taxilin_fam"/>
</dbReference>
<dbReference type="EMBL" id="HBIN01022628">
    <property type="protein sequence ID" value="CAE0447405.1"/>
    <property type="molecule type" value="Transcribed_RNA"/>
</dbReference>
<dbReference type="PANTHER" id="PTHR16127">
    <property type="entry name" value="TAXILIN"/>
    <property type="match status" value="1"/>
</dbReference>
<evidence type="ECO:0000256" key="1">
    <source>
        <dbReference type="ARBA" id="ARBA00009550"/>
    </source>
</evidence>
<feature type="coiled-coil region" evidence="2">
    <location>
        <begin position="105"/>
        <end position="153"/>
    </location>
</feature>
<reference evidence="4" key="1">
    <citation type="submission" date="2021-01" db="EMBL/GenBank/DDBJ databases">
        <authorList>
            <person name="Corre E."/>
            <person name="Pelletier E."/>
            <person name="Niang G."/>
            <person name="Scheremetjew M."/>
            <person name="Finn R."/>
            <person name="Kale V."/>
            <person name="Holt S."/>
            <person name="Cochrane G."/>
            <person name="Meng A."/>
            <person name="Brown T."/>
            <person name="Cohen L."/>
        </authorList>
    </citation>
    <scope>NUCLEOTIDE SEQUENCE</scope>
    <source>
        <strain evidence="4">GSBS06</strain>
    </source>
</reference>